<dbReference type="GO" id="GO:0005886">
    <property type="term" value="C:plasma membrane"/>
    <property type="evidence" value="ECO:0007669"/>
    <property type="project" value="UniProtKB-SubCell"/>
</dbReference>
<dbReference type="EMBL" id="DSQF01000018">
    <property type="protein sequence ID" value="HGZ43456.1"/>
    <property type="molecule type" value="Genomic_DNA"/>
</dbReference>
<sequence>MFDLWFWIVAVMLTAYVVLDGYDLGAGALHLAVARTDAERRTVLAAVGPFWDANEVWLLAAGGALFVAFPRVLASGLSGFYLAIFLVLWCLILRAVAIEFRSHLSEGLWRGFWDAGFAAASALLPVLFGAALGNVIRGVPLDADGWFELPLFTTFLPADPPGILDGYTVLAGAFALTALLAHGAAFLAWRTQGEVQARSRALAGRLLVALAALWPMTTIATHAVNPDLLPALPGRPLAWLGLALAAGGLAAAILAVRRGRDLGAFAGSCAFLAGMLVATAACLHPVLLRSIADPARSITAATGGGDARGLATALGWWAVGFPIAVGYFVTLFRLHRGKAVAARDGEGY</sequence>
<dbReference type="GO" id="GO:0070069">
    <property type="term" value="C:cytochrome complex"/>
    <property type="evidence" value="ECO:0007669"/>
    <property type="project" value="TreeGrafter"/>
</dbReference>
<dbReference type="PANTHER" id="PTHR43141:SF4">
    <property type="entry name" value="CYTOCHROME BD2 SUBUNIT II"/>
    <property type="match status" value="1"/>
</dbReference>
<dbReference type="PANTHER" id="PTHR43141">
    <property type="entry name" value="CYTOCHROME BD2 SUBUNIT II"/>
    <property type="match status" value="1"/>
</dbReference>
<feature type="transmembrane region" description="Helical" evidence="7">
    <location>
        <begin position="314"/>
        <end position="334"/>
    </location>
</feature>
<comment type="subcellular location">
    <subcellularLocation>
        <location evidence="1">Cell membrane</location>
        <topology evidence="1">Multi-pass membrane protein</topology>
    </subcellularLocation>
</comment>
<dbReference type="GO" id="GO:0009055">
    <property type="term" value="F:electron transfer activity"/>
    <property type="evidence" value="ECO:0007669"/>
    <property type="project" value="TreeGrafter"/>
</dbReference>
<feature type="transmembrane region" description="Helical" evidence="7">
    <location>
        <begin position="201"/>
        <end position="224"/>
    </location>
</feature>
<accession>A0A832I2B2</accession>
<dbReference type="AlphaFoldDB" id="A0A832I2B2"/>
<comment type="similarity">
    <text evidence="2">Belongs to the cytochrome ubiquinol oxidase subunit 2 family.</text>
</comment>
<protein>
    <submittedName>
        <fullName evidence="8">Cytochrome d ubiquinol oxidase subunit II</fullName>
    </submittedName>
</protein>
<feature type="transmembrane region" description="Helical" evidence="7">
    <location>
        <begin position="6"/>
        <end position="34"/>
    </location>
</feature>
<keyword evidence="3" id="KW-1003">Cell membrane</keyword>
<feature type="transmembrane region" description="Helical" evidence="7">
    <location>
        <begin position="112"/>
        <end position="136"/>
    </location>
</feature>
<gene>
    <name evidence="8" type="primary">cydB</name>
    <name evidence="8" type="ORF">ENR23_08530</name>
</gene>
<evidence type="ECO:0000256" key="7">
    <source>
        <dbReference type="SAM" id="Phobius"/>
    </source>
</evidence>
<dbReference type="GO" id="GO:0016682">
    <property type="term" value="F:oxidoreductase activity, acting on diphenols and related substances as donors, oxygen as acceptor"/>
    <property type="evidence" value="ECO:0007669"/>
    <property type="project" value="TreeGrafter"/>
</dbReference>
<reference evidence="8" key="1">
    <citation type="journal article" date="2020" name="mSystems">
        <title>Genome- and Community-Level Interaction Insights into Carbon Utilization and Element Cycling Functions of Hydrothermarchaeota in Hydrothermal Sediment.</title>
        <authorList>
            <person name="Zhou Z."/>
            <person name="Liu Y."/>
            <person name="Xu W."/>
            <person name="Pan J."/>
            <person name="Luo Z.H."/>
            <person name="Li M."/>
        </authorList>
    </citation>
    <scope>NUCLEOTIDE SEQUENCE [LARGE SCALE GENOMIC DNA]</scope>
    <source>
        <strain evidence="8">SpSt-381</strain>
    </source>
</reference>
<evidence type="ECO:0000256" key="4">
    <source>
        <dbReference type="ARBA" id="ARBA00022692"/>
    </source>
</evidence>
<name>A0A832I2B2_UNCEI</name>
<keyword evidence="4 7" id="KW-0812">Transmembrane</keyword>
<dbReference type="PIRSF" id="PIRSF000267">
    <property type="entry name" value="Cyt_oxidse_sub2"/>
    <property type="match status" value="1"/>
</dbReference>
<evidence type="ECO:0000256" key="1">
    <source>
        <dbReference type="ARBA" id="ARBA00004651"/>
    </source>
</evidence>
<feature type="transmembrane region" description="Helical" evidence="7">
    <location>
        <begin position="263"/>
        <end position="287"/>
    </location>
</feature>
<keyword evidence="6 7" id="KW-0472">Membrane</keyword>
<dbReference type="GO" id="GO:0019646">
    <property type="term" value="P:aerobic electron transport chain"/>
    <property type="evidence" value="ECO:0007669"/>
    <property type="project" value="TreeGrafter"/>
</dbReference>
<feature type="transmembrane region" description="Helical" evidence="7">
    <location>
        <begin position="80"/>
        <end position="100"/>
    </location>
</feature>
<evidence type="ECO:0000256" key="2">
    <source>
        <dbReference type="ARBA" id="ARBA00007543"/>
    </source>
</evidence>
<dbReference type="NCBIfam" id="TIGR00203">
    <property type="entry name" value="cydB"/>
    <property type="match status" value="1"/>
</dbReference>
<organism evidence="8">
    <name type="scientific">Eiseniibacteriota bacterium</name>
    <dbReference type="NCBI Taxonomy" id="2212470"/>
    <lineage>
        <taxon>Bacteria</taxon>
        <taxon>Candidatus Eiseniibacteriota</taxon>
    </lineage>
</organism>
<feature type="transmembrane region" description="Helical" evidence="7">
    <location>
        <begin position="236"/>
        <end position="256"/>
    </location>
</feature>
<proteinExistence type="inferred from homology"/>
<dbReference type="Pfam" id="PF02322">
    <property type="entry name" value="Cyt_bd_oxida_II"/>
    <property type="match status" value="1"/>
</dbReference>
<feature type="transmembrane region" description="Helical" evidence="7">
    <location>
        <begin position="167"/>
        <end position="189"/>
    </location>
</feature>
<comment type="caution">
    <text evidence="8">The sequence shown here is derived from an EMBL/GenBank/DDBJ whole genome shotgun (WGS) entry which is preliminary data.</text>
</comment>
<feature type="transmembrane region" description="Helical" evidence="7">
    <location>
        <begin position="55"/>
        <end position="74"/>
    </location>
</feature>
<keyword evidence="5 7" id="KW-1133">Transmembrane helix</keyword>
<dbReference type="InterPro" id="IPR003317">
    <property type="entry name" value="Cyt-d_oxidase_su2"/>
</dbReference>
<evidence type="ECO:0000313" key="8">
    <source>
        <dbReference type="EMBL" id="HGZ43456.1"/>
    </source>
</evidence>
<evidence type="ECO:0000256" key="5">
    <source>
        <dbReference type="ARBA" id="ARBA00022989"/>
    </source>
</evidence>
<evidence type="ECO:0000256" key="6">
    <source>
        <dbReference type="ARBA" id="ARBA00023136"/>
    </source>
</evidence>
<evidence type="ECO:0000256" key="3">
    <source>
        <dbReference type="ARBA" id="ARBA00022475"/>
    </source>
</evidence>